<proteinExistence type="predicted"/>
<dbReference type="Proteomes" id="UP000295729">
    <property type="component" value="Unassembled WGS sequence"/>
</dbReference>
<keyword evidence="3" id="KW-1185">Reference proteome</keyword>
<comment type="caution">
    <text evidence="2">The sequence shown here is derived from an EMBL/GenBank/DDBJ whole genome shotgun (WGS) entry which is preliminary data.</text>
</comment>
<protein>
    <submittedName>
        <fullName evidence="2">Putative spermidine/putrescine transport system substrate-binding protein</fullName>
    </submittedName>
</protein>
<gene>
    <name evidence="2" type="ORF">C8D85_0723</name>
</gene>
<reference evidence="2 3" key="1">
    <citation type="submission" date="2019-03" db="EMBL/GenBank/DDBJ databases">
        <title>Genomic Encyclopedia of Type Strains, Phase IV (KMG-IV): sequencing the most valuable type-strain genomes for metagenomic binning, comparative biology and taxonomic classification.</title>
        <authorList>
            <person name="Goeker M."/>
        </authorList>
    </citation>
    <scope>NUCLEOTIDE SEQUENCE [LARGE SCALE GENOMIC DNA]</scope>
    <source>
        <strain evidence="2 3">DSM 5604</strain>
    </source>
</reference>
<dbReference type="PROSITE" id="PS51318">
    <property type="entry name" value="TAT"/>
    <property type="match status" value="1"/>
</dbReference>
<organism evidence="2 3">
    <name type="scientific">Marinomonas communis</name>
    <dbReference type="NCBI Taxonomy" id="28254"/>
    <lineage>
        <taxon>Bacteria</taxon>
        <taxon>Pseudomonadati</taxon>
        <taxon>Pseudomonadota</taxon>
        <taxon>Gammaproteobacteria</taxon>
        <taxon>Oceanospirillales</taxon>
        <taxon>Oceanospirillaceae</taxon>
        <taxon>Marinomonas</taxon>
    </lineage>
</organism>
<name>A0A4R6XCG0_9GAMM</name>
<dbReference type="InterPro" id="IPR006059">
    <property type="entry name" value="SBP"/>
</dbReference>
<dbReference type="EMBL" id="SNZA01000001">
    <property type="protein sequence ID" value="TDR15360.1"/>
    <property type="molecule type" value="Genomic_DNA"/>
</dbReference>
<dbReference type="Pfam" id="PF13416">
    <property type="entry name" value="SBP_bac_8"/>
    <property type="match status" value="1"/>
</dbReference>
<evidence type="ECO:0000256" key="1">
    <source>
        <dbReference type="ARBA" id="ARBA00022729"/>
    </source>
</evidence>
<sequence length="423" mass="47344">MMSSLFDRRGFLRTLGAGVAMSAVAVKAPYVYSKKTITLRVMGTHVTLQEELRQRAMKELGINLEFYPMGDAALLQKAASDPSSFDLYEHWSDSINILWQAGSIQPLDTDRLRYWNEINNLTKTGKLTDDSQIGAGDAPNKIIYVQPDGSLGATPSKQLSFMPYVHNVDSFGYNTQHIQPGVAYETESWAWLLDESNRGKVGLVNAPTIGIFDVALSAQAQGLMTFDDIGNMSIAEIDQLFEILLTKKRQGHFSGFWSSVPQSVEFMKTGRVTIQSMFSPAVSACRGQGIPVVYAAPKEGYRAWHGVMCMSANASEEVKDAAYEYMNWWLSGYPGAFIARQGYYISNPQRSRDLMSQAEWDYWYDGQQAMTDLKGTDGNVSVRAGELRHGGSYVKRLSNIAVWNTVMQNYDYSLDKWYELLNA</sequence>
<dbReference type="AlphaFoldDB" id="A0A4R6XCG0"/>
<dbReference type="PANTHER" id="PTHR30222:SF17">
    <property type="entry name" value="SPERMIDINE_PUTRESCINE-BINDING PERIPLASMIC PROTEIN"/>
    <property type="match status" value="1"/>
</dbReference>
<dbReference type="InterPro" id="IPR006311">
    <property type="entry name" value="TAT_signal"/>
</dbReference>
<evidence type="ECO:0000313" key="3">
    <source>
        <dbReference type="Proteomes" id="UP000295729"/>
    </source>
</evidence>
<keyword evidence="1" id="KW-0732">Signal</keyword>
<accession>A0A4R6XCG0</accession>
<dbReference type="Gene3D" id="3.40.190.10">
    <property type="entry name" value="Periplasmic binding protein-like II"/>
    <property type="match status" value="2"/>
</dbReference>
<evidence type="ECO:0000313" key="2">
    <source>
        <dbReference type="EMBL" id="TDR15360.1"/>
    </source>
</evidence>
<dbReference type="PANTHER" id="PTHR30222">
    <property type="entry name" value="SPERMIDINE/PUTRESCINE-BINDING PERIPLASMIC PROTEIN"/>
    <property type="match status" value="1"/>
</dbReference>
<dbReference type="SUPFAM" id="SSF53850">
    <property type="entry name" value="Periplasmic binding protein-like II"/>
    <property type="match status" value="1"/>
</dbReference>